<dbReference type="RefSeq" id="WP_197002402.1">
    <property type="nucleotide sequence ID" value="NZ_BONS01000003.1"/>
</dbReference>
<dbReference type="EMBL" id="JADOUF010000001">
    <property type="protein sequence ID" value="MBG6135267.1"/>
    <property type="molecule type" value="Genomic_DNA"/>
</dbReference>
<gene>
    <name evidence="1" type="ORF">IW245_001461</name>
</gene>
<proteinExistence type="predicted"/>
<evidence type="ECO:0000313" key="2">
    <source>
        <dbReference type="Proteomes" id="UP000622552"/>
    </source>
</evidence>
<comment type="caution">
    <text evidence="1">The sequence shown here is derived from an EMBL/GenBank/DDBJ whole genome shotgun (WGS) entry which is preliminary data.</text>
</comment>
<evidence type="ECO:0000313" key="1">
    <source>
        <dbReference type="EMBL" id="MBG6135267.1"/>
    </source>
</evidence>
<sequence length="404" mass="43393">MTRPFPADRADEALGRLAAEHDRISATLVELDAHPARRLLDVGVLTGQTARRWAVARAGIEQLWKLYEAYQAVLHHARDVRARRARPNAEDLAELTTLLLGRSVWLVGPDVPLGQRSLAGPTAVVEELSLAEAVARMEQAFATASGLVAAVDAVWTALNPELAALGDRLASTHRLAGDLGSAVDPGLDRDLEALRTGVQSDPLAFVTPEGPDRSTLDRLADRITSTHAGLERAARSRDELESLIVRLETGMAELAAGEDEAAAVHATVVEKISAPPVPAPPTVTGPLRTRLEALRVLGQRGRWALLAEEAERVTEAMRAAGGAVAARRAELTGLLDRRTELRGRLAAYRAKAHRLGLAEDAELAGRHEEARLLLWTAPCDLEAAAAAVTRYQRAVLARDYGGTR</sequence>
<keyword evidence="2" id="KW-1185">Reference proteome</keyword>
<accession>A0A8J7KNH9</accession>
<dbReference type="AlphaFoldDB" id="A0A8J7KNH9"/>
<organism evidence="1 2">
    <name type="scientific">Longispora fulva</name>
    <dbReference type="NCBI Taxonomy" id="619741"/>
    <lineage>
        <taxon>Bacteria</taxon>
        <taxon>Bacillati</taxon>
        <taxon>Actinomycetota</taxon>
        <taxon>Actinomycetes</taxon>
        <taxon>Micromonosporales</taxon>
        <taxon>Micromonosporaceae</taxon>
        <taxon>Longispora</taxon>
    </lineage>
</organism>
<reference evidence="1" key="1">
    <citation type="submission" date="2020-11" db="EMBL/GenBank/DDBJ databases">
        <title>Sequencing the genomes of 1000 actinobacteria strains.</title>
        <authorList>
            <person name="Klenk H.-P."/>
        </authorList>
    </citation>
    <scope>NUCLEOTIDE SEQUENCE</scope>
    <source>
        <strain evidence="1">DSM 45356</strain>
    </source>
</reference>
<protein>
    <submittedName>
        <fullName evidence="1">Uncharacterized protein</fullName>
    </submittedName>
</protein>
<name>A0A8J7KNH9_9ACTN</name>
<dbReference type="Proteomes" id="UP000622552">
    <property type="component" value="Unassembled WGS sequence"/>
</dbReference>